<dbReference type="InterPro" id="IPR001525">
    <property type="entry name" value="C5_MeTfrase"/>
</dbReference>
<feature type="domain" description="BAH" evidence="13">
    <location>
        <begin position="540"/>
        <end position="663"/>
    </location>
</feature>
<feature type="compositionally biased region" description="Basic residues" evidence="12">
    <location>
        <begin position="242"/>
        <end position="252"/>
    </location>
</feature>
<dbReference type="GO" id="GO:0032259">
    <property type="term" value="P:methylation"/>
    <property type="evidence" value="ECO:0007669"/>
    <property type="project" value="UniProtKB-KW"/>
</dbReference>
<dbReference type="PRINTS" id="PR00105">
    <property type="entry name" value="C5METTRFRASE"/>
</dbReference>
<evidence type="ECO:0000256" key="10">
    <source>
        <dbReference type="PROSITE-ProRule" id="PRU01016"/>
    </source>
</evidence>
<dbReference type="SUPFAM" id="SSF53335">
    <property type="entry name" value="S-adenosyl-L-methionine-dependent methyltransferases"/>
    <property type="match status" value="1"/>
</dbReference>
<evidence type="ECO:0000259" key="13">
    <source>
        <dbReference type="PROSITE" id="PS51038"/>
    </source>
</evidence>
<dbReference type="GO" id="GO:0003886">
    <property type="term" value="F:DNA (cytosine-5-)-methyltransferase activity"/>
    <property type="evidence" value="ECO:0007669"/>
    <property type="project" value="UniProtKB-EC"/>
</dbReference>
<keyword evidence="3 10" id="KW-0489">Methyltransferase</keyword>
<evidence type="ECO:0000256" key="12">
    <source>
        <dbReference type="SAM" id="MobiDB-lite"/>
    </source>
</evidence>
<dbReference type="Gene3D" id="3.90.120.10">
    <property type="entry name" value="DNA Methylase, subunit A, domain 2"/>
    <property type="match status" value="1"/>
</dbReference>
<dbReference type="InterPro" id="IPR043151">
    <property type="entry name" value="BAH_sf"/>
</dbReference>
<dbReference type="AlphaFoldDB" id="A0A9P6CRG0"/>
<dbReference type="Gene3D" id="2.30.30.490">
    <property type="match status" value="2"/>
</dbReference>
<comment type="caution">
    <text evidence="14">The sequence shown here is derived from an EMBL/GenBank/DDBJ whole genome shotgun (WGS) entry which is preliminary data.</text>
</comment>
<accession>A0A9P6CRG0</accession>
<gene>
    <name evidence="14" type="ORF">BDZ94DRAFT_1151036</name>
</gene>
<keyword evidence="15" id="KW-1185">Reference proteome</keyword>
<evidence type="ECO:0000256" key="4">
    <source>
        <dbReference type="ARBA" id="ARBA00022679"/>
    </source>
</evidence>
<organism evidence="14 15">
    <name type="scientific">Collybia nuda</name>
    <dbReference type="NCBI Taxonomy" id="64659"/>
    <lineage>
        <taxon>Eukaryota</taxon>
        <taxon>Fungi</taxon>
        <taxon>Dikarya</taxon>
        <taxon>Basidiomycota</taxon>
        <taxon>Agaricomycotina</taxon>
        <taxon>Agaricomycetes</taxon>
        <taxon>Agaricomycetidae</taxon>
        <taxon>Agaricales</taxon>
        <taxon>Tricholomatineae</taxon>
        <taxon>Clitocybaceae</taxon>
        <taxon>Collybia</taxon>
    </lineage>
</organism>
<evidence type="ECO:0000256" key="7">
    <source>
        <dbReference type="ARBA" id="ARBA00023125"/>
    </source>
</evidence>
<keyword evidence="6" id="KW-0677">Repeat</keyword>
<evidence type="ECO:0000256" key="8">
    <source>
        <dbReference type="ARBA" id="ARBA00023242"/>
    </source>
</evidence>
<dbReference type="Pfam" id="PF12047">
    <property type="entry name" value="DNMT1-RFD"/>
    <property type="match status" value="1"/>
</dbReference>
<evidence type="ECO:0000313" key="14">
    <source>
        <dbReference type="EMBL" id="KAF9469568.1"/>
    </source>
</evidence>
<comment type="similarity">
    <text evidence="10 11">Belongs to the class I-like SAM-binding methyltransferase superfamily. C5-methyltransferase family.</text>
</comment>
<keyword evidence="5 10" id="KW-0949">S-adenosyl-L-methionine</keyword>
<evidence type="ECO:0000256" key="3">
    <source>
        <dbReference type="ARBA" id="ARBA00022603"/>
    </source>
</evidence>
<dbReference type="SMART" id="SM00439">
    <property type="entry name" value="BAH"/>
    <property type="match status" value="2"/>
</dbReference>
<dbReference type="NCBIfam" id="TIGR00675">
    <property type="entry name" value="dcm"/>
    <property type="match status" value="1"/>
</dbReference>
<dbReference type="EMBL" id="MU150229">
    <property type="protein sequence ID" value="KAF9469568.1"/>
    <property type="molecule type" value="Genomic_DNA"/>
</dbReference>
<name>A0A9P6CRG0_9AGAR</name>
<evidence type="ECO:0000256" key="9">
    <source>
        <dbReference type="PIRSR" id="PIRSR037404-1"/>
    </source>
</evidence>
<dbReference type="Proteomes" id="UP000807353">
    <property type="component" value="Unassembled WGS sequence"/>
</dbReference>
<dbReference type="PROSITE" id="PS51679">
    <property type="entry name" value="SAM_MT_C5"/>
    <property type="match status" value="1"/>
</dbReference>
<feature type="domain" description="BAH" evidence="13">
    <location>
        <begin position="361"/>
        <end position="492"/>
    </location>
</feature>
<dbReference type="PIRSF" id="PIRSF037404">
    <property type="entry name" value="DNMT1"/>
    <property type="match status" value="1"/>
</dbReference>
<evidence type="ECO:0000256" key="6">
    <source>
        <dbReference type="ARBA" id="ARBA00022737"/>
    </source>
</evidence>
<dbReference type="InterPro" id="IPR001025">
    <property type="entry name" value="BAH_dom"/>
</dbReference>
<dbReference type="Pfam" id="PF00145">
    <property type="entry name" value="DNA_methylase"/>
    <property type="match status" value="1"/>
</dbReference>
<evidence type="ECO:0000256" key="1">
    <source>
        <dbReference type="ARBA" id="ARBA00004123"/>
    </source>
</evidence>
<comment type="subcellular location">
    <subcellularLocation>
        <location evidence="1">Nucleus</location>
    </subcellularLocation>
</comment>
<evidence type="ECO:0000256" key="5">
    <source>
        <dbReference type="ARBA" id="ARBA00022691"/>
    </source>
</evidence>
<reference evidence="14" key="1">
    <citation type="submission" date="2020-11" db="EMBL/GenBank/DDBJ databases">
        <authorList>
            <consortium name="DOE Joint Genome Institute"/>
            <person name="Ahrendt S."/>
            <person name="Riley R."/>
            <person name="Andreopoulos W."/>
            <person name="Labutti K."/>
            <person name="Pangilinan J."/>
            <person name="Ruiz-Duenas F.J."/>
            <person name="Barrasa J.M."/>
            <person name="Sanchez-Garcia M."/>
            <person name="Camarero S."/>
            <person name="Miyauchi S."/>
            <person name="Serrano A."/>
            <person name="Linde D."/>
            <person name="Babiker R."/>
            <person name="Drula E."/>
            <person name="Ayuso-Fernandez I."/>
            <person name="Pacheco R."/>
            <person name="Padilla G."/>
            <person name="Ferreira P."/>
            <person name="Barriuso J."/>
            <person name="Kellner H."/>
            <person name="Castanera R."/>
            <person name="Alfaro M."/>
            <person name="Ramirez L."/>
            <person name="Pisabarro A.G."/>
            <person name="Kuo A."/>
            <person name="Tritt A."/>
            <person name="Lipzen A."/>
            <person name="He G."/>
            <person name="Yan M."/>
            <person name="Ng V."/>
            <person name="Cullen D."/>
            <person name="Martin F."/>
            <person name="Rosso M.-N."/>
            <person name="Henrissat B."/>
            <person name="Hibbett D."/>
            <person name="Martinez A.T."/>
            <person name="Grigoriev I.V."/>
        </authorList>
    </citation>
    <scope>NUCLEOTIDE SEQUENCE</scope>
    <source>
        <strain evidence="14">CBS 247.69</strain>
    </source>
</reference>
<dbReference type="Gene3D" id="3.40.50.150">
    <property type="entry name" value="Vaccinia Virus protein VP39"/>
    <property type="match status" value="1"/>
</dbReference>
<dbReference type="GO" id="GO:0003682">
    <property type="term" value="F:chromatin binding"/>
    <property type="evidence" value="ECO:0007669"/>
    <property type="project" value="InterPro"/>
</dbReference>
<dbReference type="GO" id="GO:0005634">
    <property type="term" value="C:nucleus"/>
    <property type="evidence" value="ECO:0007669"/>
    <property type="project" value="UniProtKB-SubCell"/>
</dbReference>
<dbReference type="InterPro" id="IPR050390">
    <property type="entry name" value="C5-Methyltransferase"/>
</dbReference>
<feature type="region of interest" description="Disordered" evidence="12">
    <location>
        <begin position="238"/>
        <end position="258"/>
    </location>
</feature>
<dbReference type="Pfam" id="PF01426">
    <property type="entry name" value="BAH"/>
    <property type="match status" value="1"/>
</dbReference>
<dbReference type="GO" id="GO:0044027">
    <property type="term" value="P:negative regulation of gene expression via chromosomal CpG island methylation"/>
    <property type="evidence" value="ECO:0007669"/>
    <property type="project" value="TreeGrafter"/>
</dbReference>
<keyword evidence="8" id="KW-0539">Nucleus</keyword>
<keyword evidence="4 10" id="KW-0808">Transferase</keyword>
<protein>
    <recommendedName>
        <fullName evidence="2">DNA (cytosine-5-)-methyltransferase</fullName>
        <ecNumber evidence="2">2.1.1.37</ecNumber>
    </recommendedName>
</protein>
<dbReference type="EC" id="2.1.1.37" evidence="2"/>
<evidence type="ECO:0000256" key="2">
    <source>
        <dbReference type="ARBA" id="ARBA00011975"/>
    </source>
</evidence>
<keyword evidence="7" id="KW-0238">DNA-binding</keyword>
<proteinExistence type="inferred from homology"/>
<dbReference type="InterPro" id="IPR029063">
    <property type="entry name" value="SAM-dependent_MTases_sf"/>
</dbReference>
<sequence>MKGCSRKIIYISVAYYDTRPDEIRETHDLVIVGEDFEDGYDPSDEDQEISKPIRVLTSFSIFDPRHRNEMVSLNVIEEEDAIDREFEAAGYVVPLFINEEDEGQEDGLEDMFQYVRLGAILRYTFDFTIESDPVYLETEFAWYILKNPSTRYQPYFRQFYSSRQVAQLAISTAIKHPQESYGHFLESFVLKVDIFGRKHQEEDLWNSVPSIQEMLEDYDDLQQIISTPLIKHLVPRALQTSKSRRPPRKRVSATKGPPTAKFITGNPDLAVLKPENQIPTHVTPLIAALAQGLVTEQLIVLGRLAPFLDEEVLTTQREAIHKRLCHFIIMAKVKHKKITVGQSDYYDEESHYLKTMKIGHEIFCVGDFIITPVGQEEENPHPFLPDEISDVSMTSTIADYFWFARIVYIDNEMQQVHVRWLEHGSQIFLEELAHPQELFFNNTCTNISFEAIVGKVNVHEICQERPKPIIGPEDFFVKFIHDKEHSTFTSIDKQEIMTSVHDPPYNCYASQILEAQQCKKTAAPLKGDQGVVDGVAYGGNSYHLDDFAFYRSESDGPAHIGYIIQLKFPSKNSPNGLPKICMQRVGRVNMILQAMPNGIIKDERHVFMTEEEVQVSVDKLIRVCFVFPLESIDDVDSWVALHPDHFYIRYSHPTLLVKALEDLQVIPYGNLNVCKHCVGDRLANKESIDKFLKHAQKHPLKTLDLFAGVGAFSHGLIQGSGCLKLTYAIEIGPSASATLRYNFPDAHVYNQCANSMLRYCIKQHEGLFTEPLKHLYDSKIPFPKCIKPGDIDVLVAGYPCQPHSDLNMYKKAGDTKSNLVLTALSWVEYLKPKVVYFENVPGFLKFSFDAEQAGQHRVEGGIPMGGMKFIVRALIDLGYQVRFGLLQAGNYGTPQGRVRLFIIAAVDGQPLPKLPEPSHDFPVVHNLTIKHPIDDEPIRPVCPDRGTAPHPSVTIDDAIGDLPRFDWKNPNLDCEPPDKQREIRERARIVPTLECNYRSPHCGFQGVVEYQYAAKTTYQVAARAKPTTDLQHFTKCLLPKRVERVVSIPLSANADYRGLRPDQYEWQIANPLSSVARKNYRPGVYGRLDMNGYFPTTVTNMDPTAKQCRVLNPYCKRMVTVRELARSQGFPDSFVFKSINDNVVTMHRQIGNAVPLPVGQALGRELRNSLHQHWLNNLENAIEIDDDD</sequence>
<dbReference type="GO" id="GO:0003677">
    <property type="term" value="F:DNA binding"/>
    <property type="evidence" value="ECO:0007669"/>
    <property type="project" value="UniProtKB-KW"/>
</dbReference>
<dbReference type="PANTHER" id="PTHR10629:SF52">
    <property type="entry name" value="DNA (CYTOSINE-5)-METHYLTRANSFERASE 1"/>
    <property type="match status" value="1"/>
</dbReference>
<dbReference type="PROSITE" id="PS51038">
    <property type="entry name" value="BAH"/>
    <property type="match status" value="2"/>
</dbReference>
<dbReference type="PANTHER" id="PTHR10629">
    <property type="entry name" value="CYTOSINE-SPECIFIC METHYLTRANSFERASE"/>
    <property type="match status" value="1"/>
</dbReference>
<feature type="active site" evidence="9 10">
    <location>
        <position position="800"/>
    </location>
</feature>
<dbReference type="OrthoDB" id="5376140at2759"/>
<evidence type="ECO:0000256" key="11">
    <source>
        <dbReference type="RuleBase" id="RU000416"/>
    </source>
</evidence>
<dbReference type="GO" id="GO:0006346">
    <property type="term" value="P:DNA methylation-dependent constitutive heterochromatin formation"/>
    <property type="evidence" value="ECO:0007669"/>
    <property type="project" value="InterPro"/>
</dbReference>
<dbReference type="InterPro" id="IPR022702">
    <property type="entry name" value="Cytosine_MeTrfase1_RFD"/>
</dbReference>
<evidence type="ECO:0000313" key="15">
    <source>
        <dbReference type="Proteomes" id="UP000807353"/>
    </source>
</evidence>